<dbReference type="Proteomes" id="UP000001307">
    <property type="component" value="Unassembled WGS sequence"/>
</dbReference>
<name>E4XCJ0_OIKDI</name>
<protein>
    <submittedName>
        <fullName evidence="2">Uncharacterized protein</fullName>
    </submittedName>
</protein>
<feature type="region of interest" description="Disordered" evidence="1">
    <location>
        <begin position="137"/>
        <end position="179"/>
    </location>
</feature>
<evidence type="ECO:0000313" key="3">
    <source>
        <dbReference type="Proteomes" id="UP000001307"/>
    </source>
</evidence>
<sequence length="325" mass="35763">MEGYFDAQREPEEHHGRQTVQFRQGEPNAGDEGCGLDQRARFGHRQPGHEYCPTSATGALVETSAGRSAPALPATGPYPRYARDGVDGYRSWAYEPRSTGARIERKFVAAKRRNTKKQSEKTFSTLSTIVKDTVKHLGTPSKDAVKTAQAGKRRRSIPKRSPGPALKRRRRSGEKSGFAVPSLKKKLGKSFKLIKSSATKAKKLVNALSTFSAGIELTVKYDSMEARISMGPRSDDSTTPAITFATPKRAISSGIDRTLPKPSFTLDESCDVSETFHTPKGGPCESRQDTPRPYQEARFQDSVFSRDSSPGKSKFLKSQSSKQPF</sequence>
<evidence type="ECO:0000313" key="2">
    <source>
        <dbReference type="EMBL" id="CBY09315.1"/>
    </source>
</evidence>
<reference evidence="2 3" key="1">
    <citation type="journal article" date="2010" name="Science">
        <title>Plasticity of animal genome architecture unmasked by rapid evolution of a pelagic tunicate.</title>
        <authorList>
            <person name="Denoeud F."/>
            <person name="Henriet S."/>
            <person name="Mungpakdee S."/>
            <person name="Aury J.M."/>
            <person name="Da Silva C."/>
            <person name="Brinkmann H."/>
            <person name="Mikhaleva J."/>
            <person name="Olsen L.C."/>
            <person name="Jubin C."/>
            <person name="Canestro C."/>
            <person name="Bouquet J.M."/>
            <person name="Danks G."/>
            <person name="Poulain J."/>
            <person name="Campsteijn C."/>
            <person name="Adamski M."/>
            <person name="Cross I."/>
            <person name="Yadetie F."/>
            <person name="Muffato M."/>
            <person name="Louis A."/>
            <person name="Butcher S."/>
            <person name="Tsagkogeorga G."/>
            <person name="Konrad A."/>
            <person name="Singh S."/>
            <person name="Jensen M.F."/>
            <person name="Cong E.H."/>
            <person name="Eikeseth-Otteraa H."/>
            <person name="Noel B."/>
            <person name="Anthouard V."/>
            <person name="Porcel B.M."/>
            <person name="Kachouri-Lafond R."/>
            <person name="Nishino A."/>
            <person name="Ugolini M."/>
            <person name="Chourrout P."/>
            <person name="Nishida H."/>
            <person name="Aasland R."/>
            <person name="Huzurbazar S."/>
            <person name="Westhof E."/>
            <person name="Delsuc F."/>
            <person name="Lehrach H."/>
            <person name="Reinhardt R."/>
            <person name="Weissenbach J."/>
            <person name="Roy S.W."/>
            <person name="Artiguenave F."/>
            <person name="Postlethwait J.H."/>
            <person name="Manak J.R."/>
            <person name="Thompson E.M."/>
            <person name="Jaillon O."/>
            <person name="Du Pasquier L."/>
            <person name="Boudinot P."/>
            <person name="Liberles D.A."/>
            <person name="Volff J.N."/>
            <person name="Philippe H."/>
            <person name="Lenhard B."/>
            <person name="Roest Crollius H."/>
            <person name="Wincker P."/>
            <person name="Chourrout D."/>
        </authorList>
    </citation>
    <scope>NUCLEOTIDE SEQUENCE [LARGE SCALE GENOMIC DNA]</scope>
</reference>
<feature type="region of interest" description="Disordered" evidence="1">
    <location>
        <begin position="1"/>
        <end position="40"/>
    </location>
</feature>
<feature type="region of interest" description="Disordered" evidence="1">
    <location>
        <begin position="272"/>
        <end position="325"/>
    </location>
</feature>
<feature type="compositionally biased region" description="Polar residues" evidence="1">
    <location>
        <begin position="302"/>
        <end position="311"/>
    </location>
</feature>
<keyword evidence="3" id="KW-1185">Reference proteome</keyword>
<feature type="compositionally biased region" description="Basic and acidic residues" evidence="1">
    <location>
        <begin position="7"/>
        <end position="16"/>
    </location>
</feature>
<organism evidence="2 3">
    <name type="scientific">Oikopleura dioica</name>
    <name type="common">Tunicate</name>
    <dbReference type="NCBI Taxonomy" id="34765"/>
    <lineage>
        <taxon>Eukaryota</taxon>
        <taxon>Metazoa</taxon>
        <taxon>Chordata</taxon>
        <taxon>Tunicata</taxon>
        <taxon>Appendicularia</taxon>
        <taxon>Copelata</taxon>
        <taxon>Oikopleuridae</taxon>
        <taxon>Oikopleura</taxon>
    </lineage>
</organism>
<dbReference type="InParanoid" id="E4XCJ0"/>
<accession>E4XCJ0</accession>
<evidence type="ECO:0000256" key="1">
    <source>
        <dbReference type="SAM" id="MobiDB-lite"/>
    </source>
</evidence>
<dbReference type="EMBL" id="FN653036">
    <property type="protein sequence ID" value="CBY09315.1"/>
    <property type="molecule type" value="Genomic_DNA"/>
</dbReference>
<feature type="compositionally biased region" description="Low complexity" evidence="1">
    <location>
        <begin position="312"/>
        <end position="325"/>
    </location>
</feature>
<gene>
    <name evidence="2" type="ORF">GSOID_T00007858001</name>
</gene>
<proteinExistence type="predicted"/>
<dbReference type="AlphaFoldDB" id="E4XCJ0"/>